<dbReference type="SUPFAM" id="SSF159888">
    <property type="entry name" value="YdhG-like"/>
    <property type="match status" value="1"/>
</dbReference>
<evidence type="ECO:0000259" key="1">
    <source>
        <dbReference type="Pfam" id="PF08818"/>
    </source>
</evidence>
<keyword evidence="3" id="KW-1185">Reference proteome</keyword>
<dbReference type="Pfam" id="PF08818">
    <property type="entry name" value="DUF1801"/>
    <property type="match status" value="1"/>
</dbReference>
<dbReference type="EMBL" id="BMXF01000001">
    <property type="protein sequence ID" value="GHB62501.1"/>
    <property type="molecule type" value="Genomic_DNA"/>
</dbReference>
<evidence type="ECO:0000313" key="3">
    <source>
        <dbReference type="Proteomes" id="UP000598271"/>
    </source>
</evidence>
<evidence type="ECO:0000313" key="2">
    <source>
        <dbReference type="EMBL" id="GHB62501.1"/>
    </source>
</evidence>
<dbReference type="Proteomes" id="UP000598271">
    <property type="component" value="Unassembled WGS sequence"/>
</dbReference>
<name>A0A8J3D2M2_9BACT</name>
<feature type="domain" description="YdhG-like" evidence="1">
    <location>
        <begin position="24"/>
        <end position="130"/>
    </location>
</feature>
<sequence length="134" mass="15198">MEKDINDPTSVTELIQNLDPEFGELVEAVRKIILGTNQSIGERIKWNSPSFFYMGEMTPFDPKEYKRDIVVMNLRKGKVLLVFPTGEKIKDHSGILEGNYTDGRRLITLNNLADAKNKASDLQAVLSEWISIID</sequence>
<reference evidence="2 3" key="1">
    <citation type="journal article" date="2014" name="Int. J. Syst. Evol. Microbiol.">
        <title>Complete genome sequence of Corynebacterium casei LMG S-19264T (=DSM 44701T), isolated from a smear-ripened cheese.</title>
        <authorList>
            <consortium name="US DOE Joint Genome Institute (JGI-PGF)"/>
            <person name="Walter F."/>
            <person name="Albersmeier A."/>
            <person name="Kalinowski J."/>
            <person name="Ruckert C."/>
        </authorList>
    </citation>
    <scope>NUCLEOTIDE SEQUENCE [LARGE SCALE GENOMIC DNA]</scope>
    <source>
        <strain evidence="2 3">KCTC 12866</strain>
    </source>
</reference>
<organism evidence="2 3">
    <name type="scientific">Persicitalea jodogahamensis</name>
    <dbReference type="NCBI Taxonomy" id="402147"/>
    <lineage>
        <taxon>Bacteria</taxon>
        <taxon>Pseudomonadati</taxon>
        <taxon>Bacteroidota</taxon>
        <taxon>Cytophagia</taxon>
        <taxon>Cytophagales</taxon>
        <taxon>Spirosomataceae</taxon>
        <taxon>Persicitalea</taxon>
    </lineage>
</organism>
<comment type="caution">
    <text evidence="2">The sequence shown here is derived from an EMBL/GenBank/DDBJ whole genome shotgun (WGS) entry which is preliminary data.</text>
</comment>
<proteinExistence type="predicted"/>
<gene>
    <name evidence="2" type="ORF">GCM10007390_15400</name>
</gene>
<dbReference type="InterPro" id="IPR014922">
    <property type="entry name" value="YdhG-like"/>
</dbReference>
<dbReference type="RefSeq" id="WP_189563727.1">
    <property type="nucleotide sequence ID" value="NZ_BMXF01000001.1"/>
</dbReference>
<accession>A0A8J3D2M2</accession>
<protein>
    <recommendedName>
        <fullName evidence="1">YdhG-like domain-containing protein</fullName>
    </recommendedName>
</protein>
<dbReference type="AlphaFoldDB" id="A0A8J3D2M2"/>
<dbReference type="Gene3D" id="3.90.1150.200">
    <property type="match status" value="1"/>
</dbReference>